<dbReference type="Pfam" id="PF05210">
    <property type="entry name" value="Sprouty"/>
    <property type="match status" value="1"/>
</dbReference>
<comment type="subunit">
    <text evidence="8">Forms heterodimers with SPRY1. Forms a tripartite complex containing GAB1, METTL13 and SPRY2. Within the complex interacts with METTL13. Interacts with RAF1. Interacts (via C-terminus) with TESK1 (via C-terminus); the interaction disrupts SPRY2 interaction with GRB2, potentially via disruption of SPRY2 serine dephosphorylation. Interacts with PPP2R1A/PP2A-A and PPP2CA/PP2A-C; the interaction with PPP2CA/PP2A-C is inhibited by interaction with TESK1, possibly by vesicular sequestration of SPRY2. Inhibition of the interaction with the serine/threonine-protein phosphatase 2A (PP2A) holoenzyme results in loss of PP2A-mediated dephosphorylation, resulting in the loss of SPRY2 interaction with GRB2. Interacts with GRB2. Interacts with CBL/C-CBL; the interaction inhibits CBL-mediated ubiquitination of EGFR. Interacts (via C-terminus) with CAV1 (via C-terminus).</text>
</comment>
<dbReference type="PANTHER" id="PTHR12365:SF8">
    <property type="entry name" value="PROTEIN SPROUTY HOMOLOG 2"/>
    <property type="match status" value="1"/>
</dbReference>
<evidence type="ECO:0000256" key="4">
    <source>
        <dbReference type="ARBA" id="ARBA00018854"/>
    </source>
</evidence>
<keyword evidence="5" id="KW-0217">Developmental protein</keyword>
<dbReference type="GO" id="GO:0046580">
    <property type="term" value="P:negative regulation of Ras protein signal transduction"/>
    <property type="evidence" value="ECO:0007669"/>
    <property type="project" value="TreeGrafter"/>
</dbReference>
<keyword evidence="7" id="KW-0472">Membrane</keyword>
<evidence type="ECO:0000256" key="7">
    <source>
        <dbReference type="ARBA" id="ARBA00023136"/>
    </source>
</evidence>
<evidence type="ECO:0000256" key="3">
    <source>
        <dbReference type="ARBA" id="ARBA00010964"/>
    </source>
</evidence>
<evidence type="ECO:0000256" key="1">
    <source>
        <dbReference type="ARBA" id="ARBA00004496"/>
    </source>
</evidence>
<evidence type="ECO:0000256" key="8">
    <source>
        <dbReference type="ARBA" id="ARBA00046873"/>
    </source>
</evidence>
<comment type="subcellular location">
    <subcellularLocation>
        <location evidence="2">Cell projection</location>
        <location evidence="2">Ruffle membrane</location>
    </subcellularLocation>
    <subcellularLocation>
        <location evidence="1">Cytoplasm</location>
    </subcellularLocation>
</comment>
<dbReference type="InterPro" id="IPR007875">
    <property type="entry name" value="Sprouty"/>
</dbReference>
<dbReference type="PROSITE" id="PS51227">
    <property type="entry name" value="SPR"/>
    <property type="match status" value="1"/>
</dbReference>
<dbReference type="GO" id="GO:0040037">
    <property type="term" value="P:negative regulation of fibroblast growth factor receptor signaling pathway"/>
    <property type="evidence" value="ECO:0007669"/>
    <property type="project" value="TreeGrafter"/>
</dbReference>
<evidence type="ECO:0000256" key="9">
    <source>
        <dbReference type="SAM" id="MobiDB-lite"/>
    </source>
</evidence>
<organism evidence="10 11">
    <name type="scientific">Sciurus vulgaris</name>
    <name type="common">Eurasian red squirrel</name>
    <dbReference type="NCBI Taxonomy" id="55149"/>
    <lineage>
        <taxon>Eukaryota</taxon>
        <taxon>Metazoa</taxon>
        <taxon>Chordata</taxon>
        <taxon>Craniata</taxon>
        <taxon>Vertebrata</taxon>
        <taxon>Euteleostomi</taxon>
        <taxon>Mammalia</taxon>
        <taxon>Eutheria</taxon>
        <taxon>Euarchontoglires</taxon>
        <taxon>Glires</taxon>
        <taxon>Rodentia</taxon>
        <taxon>Sciuromorpha</taxon>
        <taxon>Sciuridae</taxon>
        <taxon>Sciurinae</taxon>
        <taxon>Sciurini</taxon>
        <taxon>Sciurus</taxon>
    </lineage>
</organism>
<dbReference type="Proteomes" id="UP000694564">
    <property type="component" value="Chromosome 17"/>
</dbReference>
<evidence type="ECO:0000256" key="6">
    <source>
        <dbReference type="ARBA" id="ARBA00022490"/>
    </source>
</evidence>
<dbReference type="GO" id="GO:0005829">
    <property type="term" value="C:cytosol"/>
    <property type="evidence" value="ECO:0007669"/>
    <property type="project" value="TreeGrafter"/>
</dbReference>
<feature type="compositionally biased region" description="Basic and acidic residues" evidence="9">
    <location>
        <begin position="78"/>
        <end position="91"/>
    </location>
</feature>
<dbReference type="InterPro" id="IPR051192">
    <property type="entry name" value="Sprouty_domain"/>
</dbReference>
<protein>
    <recommendedName>
        <fullName evidence="4">Protein sprouty homolog 2</fullName>
    </recommendedName>
</protein>
<dbReference type="OrthoDB" id="10038884at2759"/>
<feature type="compositionally biased region" description="Polar residues" evidence="9">
    <location>
        <begin position="44"/>
        <end position="56"/>
    </location>
</feature>
<accession>A0A8D2DZS0</accession>
<evidence type="ECO:0000313" key="11">
    <source>
        <dbReference type="Proteomes" id="UP000694564"/>
    </source>
</evidence>
<comment type="similarity">
    <text evidence="3">Belongs to the sprouty family.</text>
</comment>
<feature type="compositionally biased region" description="Low complexity" evidence="9">
    <location>
        <begin position="116"/>
        <end position="132"/>
    </location>
</feature>
<evidence type="ECO:0000313" key="10">
    <source>
        <dbReference type="Ensembl" id="ENSSVLP00005032082.1"/>
    </source>
</evidence>
<name>A0A8D2DZS0_SCIVU</name>
<feature type="compositionally biased region" description="Basic and acidic residues" evidence="9">
    <location>
        <begin position="23"/>
        <end position="33"/>
    </location>
</feature>
<dbReference type="PANTHER" id="PTHR12365">
    <property type="entry name" value="SPROUTY"/>
    <property type="match status" value="1"/>
</dbReference>
<reference evidence="10" key="2">
    <citation type="submission" date="2025-09" db="UniProtKB">
        <authorList>
            <consortium name="Ensembl"/>
        </authorList>
    </citation>
    <scope>IDENTIFICATION</scope>
</reference>
<feature type="region of interest" description="Disordered" evidence="9">
    <location>
        <begin position="1"/>
        <end position="169"/>
    </location>
</feature>
<evidence type="ECO:0000256" key="5">
    <source>
        <dbReference type="ARBA" id="ARBA00022473"/>
    </source>
</evidence>
<reference evidence="10" key="1">
    <citation type="submission" date="2025-08" db="UniProtKB">
        <authorList>
            <consortium name="Ensembl"/>
        </authorList>
    </citation>
    <scope>IDENTIFICATION</scope>
</reference>
<dbReference type="AlphaFoldDB" id="A0A8D2DZS0"/>
<keyword evidence="6" id="KW-0963">Cytoplasm</keyword>
<dbReference type="GO" id="GO:0032587">
    <property type="term" value="C:ruffle membrane"/>
    <property type="evidence" value="ECO:0007669"/>
    <property type="project" value="UniProtKB-SubCell"/>
</dbReference>
<keyword evidence="11" id="KW-1185">Reference proteome</keyword>
<evidence type="ECO:0000256" key="2">
    <source>
        <dbReference type="ARBA" id="ARBA00004632"/>
    </source>
</evidence>
<sequence length="317" mass="34085">MQSRAQGRGHGSQPLLQAPGDSGRQRGEPDPRDALSPQVLGLSLDQTRAIRNTNEYTEGPTAAPKPGLKPASRPAAGHKPERLRGLPERRPPPRLQHAQGRPSTRAPGPRSTRTVSSGPRSGPRASAGSGSSELRPLGPSFSSGPAADGTVRVQPRSELGPGELKPLGEEESGLHAHRCADCGKCKCRECTRPRALPSRWICRQRCLCSAQAVVDYASCVCCVKGLFYHCSDDDEDTCADRPCACGQARCCARWSAMGVLSLFLPCLWCYLPAKGCLKLCQGCYDRANRPGCRCKNSNTVCCKVPPVPPHMQPTKRL</sequence>
<dbReference type="GO" id="GO:0048513">
    <property type="term" value="P:animal organ development"/>
    <property type="evidence" value="ECO:0007669"/>
    <property type="project" value="TreeGrafter"/>
</dbReference>
<dbReference type="Ensembl" id="ENSSVLT00005035610.1">
    <property type="protein sequence ID" value="ENSSVLP00005032082.1"/>
    <property type="gene ID" value="ENSSVLG00005025233.1"/>
</dbReference>
<dbReference type="GeneTree" id="ENSGT00950000183055"/>
<proteinExistence type="inferred from homology"/>